<accession>A0ABY9P7K0</accession>
<dbReference type="NCBIfam" id="TIGR03026">
    <property type="entry name" value="NDP-sugDHase"/>
    <property type="match status" value="1"/>
</dbReference>
<dbReference type="PANTHER" id="PTHR43750:SF3">
    <property type="entry name" value="UDP-GLUCOSE 6-DEHYDROGENASE TUAD"/>
    <property type="match status" value="1"/>
</dbReference>
<dbReference type="InterPro" id="IPR001732">
    <property type="entry name" value="UDP-Glc/GDP-Man_DH_N"/>
</dbReference>
<comment type="catalytic activity">
    <reaction evidence="7 8">
        <text>UDP-alpha-D-glucose + 2 NAD(+) + H2O = UDP-alpha-D-glucuronate + 2 NADH + 3 H(+)</text>
        <dbReference type="Rhea" id="RHEA:23596"/>
        <dbReference type="ChEBI" id="CHEBI:15377"/>
        <dbReference type="ChEBI" id="CHEBI:15378"/>
        <dbReference type="ChEBI" id="CHEBI:57540"/>
        <dbReference type="ChEBI" id="CHEBI:57945"/>
        <dbReference type="ChEBI" id="CHEBI:58052"/>
        <dbReference type="ChEBI" id="CHEBI:58885"/>
        <dbReference type="EC" id="1.1.1.22"/>
    </reaction>
</comment>
<dbReference type="InterPro" id="IPR008927">
    <property type="entry name" value="6-PGluconate_DH-like_C_sf"/>
</dbReference>
<dbReference type="SUPFAM" id="SSF52413">
    <property type="entry name" value="UDP-glucose/GDP-mannose dehydrogenase C-terminal domain"/>
    <property type="match status" value="1"/>
</dbReference>
<dbReference type="Pfam" id="PF03721">
    <property type="entry name" value="UDPG_MGDP_dh_N"/>
    <property type="match status" value="1"/>
</dbReference>
<evidence type="ECO:0000256" key="5">
    <source>
        <dbReference type="ARBA" id="ARBA00023002"/>
    </source>
</evidence>
<dbReference type="SUPFAM" id="SSF48179">
    <property type="entry name" value="6-phosphogluconate dehydrogenase C-terminal domain-like"/>
    <property type="match status" value="1"/>
</dbReference>
<proteinExistence type="inferred from homology"/>
<evidence type="ECO:0000256" key="8">
    <source>
        <dbReference type="PIRNR" id="PIRNR000124"/>
    </source>
</evidence>
<evidence type="ECO:0000256" key="3">
    <source>
        <dbReference type="ARBA" id="ARBA00012954"/>
    </source>
</evidence>
<dbReference type="Gene3D" id="3.40.50.720">
    <property type="entry name" value="NAD(P)-binding Rossmann-like Domain"/>
    <property type="match status" value="2"/>
</dbReference>
<dbReference type="InterPro" id="IPR028357">
    <property type="entry name" value="UDPglc_DH_bac"/>
</dbReference>
<protein>
    <recommendedName>
        <fullName evidence="4 8">UDP-glucose 6-dehydrogenase</fullName>
        <ecNumber evidence="3 8">1.1.1.22</ecNumber>
    </recommendedName>
</protein>
<dbReference type="InterPro" id="IPR017476">
    <property type="entry name" value="UDP-Glc/GDP-Man"/>
</dbReference>
<evidence type="ECO:0000313" key="10">
    <source>
        <dbReference type="EMBL" id="WMT02005.1"/>
    </source>
</evidence>
<dbReference type="RefSeq" id="WP_309151205.1">
    <property type="nucleotide sequence ID" value="NZ_CP133568.1"/>
</dbReference>
<evidence type="ECO:0000256" key="6">
    <source>
        <dbReference type="ARBA" id="ARBA00023027"/>
    </source>
</evidence>
<dbReference type="Pfam" id="PF03720">
    <property type="entry name" value="UDPG_MGDP_dh_C"/>
    <property type="match status" value="1"/>
</dbReference>
<dbReference type="PIRSF" id="PIRSF500134">
    <property type="entry name" value="UDPglc_DH_bac"/>
    <property type="match status" value="1"/>
</dbReference>
<dbReference type="InterPro" id="IPR014026">
    <property type="entry name" value="UDP-Glc/GDP-Man_DH_dimer"/>
</dbReference>
<dbReference type="InterPro" id="IPR036291">
    <property type="entry name" value="NAD(P)-bd_dom_sf"/>
</dbReference>
<evidence type="ECO:0000256" key="7">
    <source>
        <dbReference type="ARBA" id="ARBA00047473"/>
    </source>
</evidence>
<keyword evidence="11" id="KW-1185">Reference proteome</keyword>
<dbReference type="Proteomes" id="UP001229313">
    <property type="component" value="Chromosome"/>
</dbReference>
<evidence type="ECO:0000313" key="11">
    <source>
        <dbReference type="Proteomes" id="UP001229313"/>
    </source>
</evidence>
<evidence type="ECO:0000259" key="9">
    <source>
        <dbReference type="SMART" id="SM00984"/>
    </source>
</evidence>
<gene>
    <name evidence="10" type="ORF">RDV84_18860</name>
</gene>
<evidence type="ECO:0000256" key="1">
    <source>
        <dbReference type="ARBA" id="ARBA00004701"/>
    </source>
</evidence>
<dbReference type="InterPro" id="IPR036220">
    <property type="entry name" value="UDP-Glc/GDP-Man_DH_C_sf"/>
</dbReference>
<comment type="pathway">
    <text evidence="1">Nucleotide-sugar biosynthesis; UDP-alpha-D-glucuronate biosynthesis; UDP-alpha-D-glucuronate from UDP-alpha-D-glucose: step 1/1.</text>
</comment>
<feature type="domain" description="UDP-glucose/GDP-mannose dehydrogenase C-terminal" evidence="9">
    <location>
        <begin position="320"/>
        <end position="424"/>
    </location>
</feature>
<dbReference type="InterPro" id="IPR014027">
    <property type="entry name" value="UDP-Glc/GDP-Man_DH_C"/>
</dbReference>
<dbReference type="PIRSF" id="PIRSF000124">
    <property type="entry name" value="UDPglc_GDPman_dh"/>
    <property type="match status" value="1"/>
</dbReference>
<dbReference type="Gene3D" id="1.20.5.100">
    <property type="entry name" value="Cytochrome c1, transmembrane anchor, C-terminal"/>
    <property type="match status" value="1"/>
</dbReference>
<dbReference type="SMART" id="SM00984">
    <property type="entry name" value="UDPG_MGDP_dh_C"/>
    <property type="match status" value="1"/>
</dbReference>
<dbReference type="PANTHER" id="PTHR43750">
    <property type="entry name" value="UDP-GLUCOSE 6-DEHYDROGENASE TUAD"/>
    <property type="match status" value="1"/>
</dbReference>
<keyword evidence="5 8" id="KW-0560">Oxidoreductase</keyword>
<reference evidence="10 11" key="1">
    <citation type="submission" date="2023-08" db="EMBL/GenBank/DDBJ databases">
        <title>The whole genome sequence of Lysobacter yananisis.</title>
        <authorList>
            <person name="Sun H."/>
        </authorList>
    </citation>
    <scope>NUCLEOTIDE SEQUENCE [LARGE SCALE GENOMIC DNA]</scope>
    <source>
        <strain evidence="10 11">SNNU513</strain>
    </source>
</reference>
<evidence type="ECO:0000256" key="4">
    <source>
        <dbReference type="ARBA" id="ARBA00015132"/>
    </source>
</evidence>
<dbReference type="Pfam" id="PF00984">
    <property type="entry name" value="UDPG_MGDP_dh"/>
    <property type="match status" value="1"/>
</dbReference>
<comment type="similarity">
    <text evidence="2 8">Belongs to the UDP-glucose/GDP-mannose dehydrogenase family.</text>
</comment>
<dbReference type="GO" id="GO:0016491">
    <property type="term" value="F:oxidoreductase activity"/>
    <property type="evidence" value="ECO:0007669"/>
    <property type="project" value="UniProtKB-KW"/>
</dbReference>
<sequence>MRVTIFGTGYVGLVTGTCLADVGHDVVCVDIDQAKVEGLNRGAIPIYEPGLEPMVKANHAAGRLHFTTDAAGAIAHGDLIFIAVGTPPDEDGSADLKYVLAVAQTIGRHIERPVIVVNKSTVPVGTADKVQASIAAELAARGAQVPFDVASNPEFLKEGDAVNDCMRPDRIVIGAANPLAVEKLKRLYAPFNRNHERIVVMDVRSAELTKYAANAMLATKISFMNEIANIAEKVGADIEMVRQGIGSDPRIGWHFIYPGAGYGGSCFPKDVQALARTAQQHGYGARLLDAVESVNDSQKGHLFELIQRHYGGDVRDKTFAVWGLAFKPNTDDMREASSRRLLAQLWDAGAKVRAYDPEASEEAQRIFGEREDLVLCDSARAALADADALVVVTEWKQFRSPDFVRVRQALADAVIFDGRNLYHPDEVEAADLAYYGIGRGRSIRIDA</sequence>
<evidence type="ECO:0000256" key="2">
    <source>
        <dbReference type="ARBA" id="ARBA00006601"/>
    </source>
</evidence>
<dbReference type="SUPFAM" id="SSF51735">
    <property type="entry name" value="NAD(P)-binding Rossmann-fold domains"/>
    <property type="match status" value="1"/>
</dbReference>
<name>A0ABY9P7K0_9GAMM</name>
<keyword evidence="6 8" id="KW-0520">NAD</keyword>
<dbReference type="EMBL" id="CP133568">
    <property type="protein sequence ID" value="WMT02005.1"/>
    <property type="molecule type" value="Genomic_DNA"/>
</dbReference>
<dbReference type="EC" id="1.1.1.22" evidence="3 8"/>
<organism evidence="10 11">
    <name type="scientific">Lysobacter yananisis</name>
    <dbReference type="NCBI Taxonomy" id="1003114"/>
    <lineage>
        <taxon>Bacteria</taxon>
        <taxon>Pseudomonadati</taxon>
        <taxon>Pseudomonadota</taxon>
        <taxon>Gammaproteobacteria</taxon>
        <taxon>Lysobacterales</taxon>
        <taxon>Lysobacteraceae</taxon>
        <taxon>Lysobacter</taxon>
    </lineage>
</organism>